<evidence type="ECO:0000313" key="3">
    <source>
        <dbReference type="EMBL" id="QDT89291.1"/>
    </source>
</evidence>
<dbReference type="EMBL" id="CP036343">
    <property type="protein sequence ID" value="QDT89291.1"/>
    <property type="molecule type" value="Genomic_DNA"/>
</dbReference>
<dbReference type="Proteomes" id="UP000316855">
    <property type="component" value="Chromosome"/>
</dbReference>
<keyword evidence="2" id="KW-0472">Membrane</keyword>
<feature type="transmembrane region" description="Helical" evidence="2">
    <location>
        <begin position="104"/>
        <end position="126"/>
    </location>
</feature>
<keyword evidence="2" id="KW-1133">Transmembrane helix</keyword>
<accession>A0A517V8G0</accession>
<gene>
    <name evidence="3" type="ORF">Pan161_09200</name>
</gene>
<evidence type="ECO:0000256" key="2">
    <source>
        <dbReference type="SAM" id="Phobius"/>
    </source>
</evidence>
<dbReference type="AlphaFoldDB" id="A0A517V8G0"/>
<evidence type="ECO:0008006" key="5">
    <source>
        <dbReference type="Google" id="ProtNLM"/>
    </source>
</evidence>
<dbReference type="Gene3D" id="2.20.28.160">
    <property type="match status" value="1"/>
</dbReference>
<dbReference type="RefSeq" id="WP_145224392.1">
    <property type="nucleotide sequence ID" value="NZ_CP036343.1"/>
</dbReference>
<organism evidence="3 4">
    <name type="scientific">Gimesia algae</name>
    <dbReference type="NCBI Taxonomy" id="2527971"/>
    <lineage>
        <taxon>Bacteria</taxon>
        <taxon>Pseudomonadati</taxon>
        <taxon>Planctomycetota</taxon>
        <taxon>Planctomycetia</taxon>
        <taxon>Planctomycetales</taxon>
        <taxon>Planctomycetaceae</taxon>
        <taxon>Gimesia</taxon>
    </lineage>
</organism>
<evidence type="ECO:0000313" key="4">
    <source>
        <dbReference type="Proteomes" id="UP000316855"/>
    </source>
</evidence>
<dbReference type="OrthoDB" id="291932at2"/>
<protein>
    <recommendedName>
        <fullName evidence="5">Zinc finger/thioredoxin putative domain-containing protein</fullName>
    </recommendedName>
</protein>
<keyword evidence="4" id="KW-1185">Reference proteome</keyword>
<feature type="compositionally biased region" description="Basic residues" evidence="1">
    <location>
        <begin position="69"/>
        <end position="80"/>
    </location>
</feature>
<proteinExistence type="predicted"/>
<feature type="region of interest" description="Disordered" evidence="1">
    <location>
        <begin position="40"/>
        <end position="99"/>
    </location>
</feature>
<name>A0A517V8G0_9PLAN</name>
<dbReference type="KEGG" id="gax:Pan161_09200"/>
<reference evidence="3 4" key="1">
    <citation type="submission" date="2019-02" db="EMBL/GenBank/DDBJ databases">
        <title>Deep-cultivation of Planctomycetes and their phenomic and genomic characterization uncovers novel biology.</title>
        <authorList>
            <person name="Wiegand S."/>
            <person name="Jogler M."/>
            <person name="Boedeker C."/>
            <person name="Pinto D."/>
            <person name="Vollmers J."/>
            <person name="Rivas-Marin E."/>
            <person name="Kohn T."/>
            <person name="Peeters S.H."/>
            <person name="Heuer A."/>
            <person name="Rast P."/>
            <person name="Oberbeckmann S."/>
            <person name="Bunk B."/>
            <person name="Jeske O."/>
            <person name="Meyerdierks A."/>
            <person name="Storesund J.E."/>
            <person name="Kallscheuer N."/>
            <person name="Luecker S."/>
            <person name="Lage O.M."/>
            <person name="Pohl T."/>
            <person name="Merkel B.J."/>
            <person name="Hornburger P."/>
            <person name="Mueller R.-W."/>
            <person name="Bruemmer F."/>
            <person name="Labrenz M."/>
            <person name="Spormann A.M."/>
            <person name="Op den Camp H."/>
            <person name="Overmann J."/>
            <person name="Amann R."/>
            <person name="Jetten M.S.M."/>
            <person name="Mascher T."/>
            <person name="Medema M.H."/>
            <person name="Devos D.P."/>
            <person name="Kaster A.-K."/>
            <person name="Ovreas L."/>
            <person name="Rohde M."/>
            <person name="Galperin M.Y."/>
            <person name="Jogler C."/>
        </authorList>
    </citation>
    <scope>NUCLEOTIDE SEQUENCE [LARGE SCALE GENOMIC DNA]</scope>
    <source>
        <strain evidence="3 4">Pan161</strain>
    </source>
</reference>
<keyword evidence="2" id="KW-0812">Transmembrane</keyword>
<evidence type="ECO:0000256" key="1">
    <source>
        <dbReference type="SAM" id="MobiDB-lite"/>
    </source>
</evidence>
<sequence>MPEVTVTCPHCQNKLKLKSPDLLGKKVKCKSCETPFVLEADGKKKSKPAPNEYEEDFSDFDNSAMERARRARKRKGKSGTKKNTQSASTKPAKSEKKSEASLPLPLLIGGCILGLLITGGLGYFVFTTGSSLSAGQSPANKVKVPQKFAKFSPEVGDIGAEYPEGWKVENGGGQGGVQSWAKFISPDEEVTISIRGNMAGSALGSAGLAMNQGGDADDIEPPVVGIHHLMKRKFEDDYSNYEELGNYTLLKTKMGDACQSIFTTKSLLGGKQQGYRVTLLTGRVQFNLICLCDPAIFDKMRPAFDHVVNTVHEK</sequence>